<evidence type="ECO:0000313" key="2">
    <source>
        <dbReference type="EMBL" id="MED6106771.1"/>
    </source>
</evidence>
<sequence length="124" mass="13634">MTTNLSSYFCHQQHHYRQQQHYHQSIAAPSAMGATTAMSPTDGLLGNTDGTHSHMLYPHTVLLVLSVEQSAKRKRGRLRCHLPPLSFSPTSSSSTAKKSLHHQPHALGGSCSLPPLSRNRTQLV</sequence>
<proteinExistence type="predicted"/>
<dbReference type="EMBL" id="JASCZI010000016">
    <property type="protein sequence ID" value="MED6106771.1"/>
    <property type="molecule type" value="Genomic_DNA"/>
</dbReference>
<evidence type="ECO:0000256" key="1">
    <source>
        <dbReference type="SAM" id="MobiDB-lite"/>
    </source>
</evidence>
<evidence type="ECO:0000313" key="3">
    <source>
        <dbReference type="Proteomes" id="UP001341840"/>
    </source>
</evidence>
<organism evidence="2 3">
    <name type="scientific">Stylosanthes scabra</name>
    <dbReference type="NCBI Taxonomy" id="79078"/>
    <lineage>
        <taxon>Eukaryota</taxon>
        <taxon>Viridiplantae</taxon>
        <taxon>Streptophyta</taxon>
        <taxon>Embryophyta</taxon>
        <taxon>Tracheophyta</taxon>
        <taxon>Spermatophyta</taxon>
        <taxon>Magnoliopsida</taxon>
        <taxon>eudicotyledons</taxon>
        <taxon>Gunneridae</taxon>
        <taxon>Pentapetalae</taxon>
        <taxon>rosids</taxon>
        <taxon>fabids</taxon>
        <taxon>Fabales</taxon>
        <taxon>Fabaceae</taxon>
        <taxon>Papilionoideae</taxon>
        <taxon>50 kb inversion clade</taxon>
        <taxon>dalbergioids sensu lato</taxon>
        <taxon>Dalbergieae</taxon>
        <taxon>Pterocarpus clade</taxon>
        <taxon>Stylosanthes</taxon>
    </lineage>
</organism>
<protein>
    <submittedName>
        <fullName evidence="2">Uncharacterized protein</fullName>
    </submittedName>
</protein>
<gene>
    <name evidence="2" type="ORF">PIB30_007431</name>
</gene>
<reference evidence="2 3" key="1">
    <citation type="journal article" date="2023" name="Plants (Basel)">
        <title>Bridging the Gap: Combining Genomics and Transcriptomics Approaches to Understand Stylosanthes scabra, an Orphan Legume from the Brazilian Caatinga.</title>
        <authorList>
            <person name="Ferreira-Neto J.R.C."/>
            <person name="da Silva M.D."/>
            <person name="Binneck E."/>
            <person name="de Melo N.F."/>
            <person name="da Silva R.H."/>
            <person name="de Melo A.L.T.M."/>
            <person name="Pandolfi V."/>
            <person name="Bustamante F.O."/>
            <person name="Brasileiro-Vidal A.C."/>
            <person name="Benko-Iseppon A.M."/>
        </authorList>
    </citation>
    <scope>NUCLEOTIDE SEQUENCE [LARGE SCALE GENOMIC DNA]</scope>
    <source>
        <tissue evidence="2">Leaves</tissue>
    </source>
</reference>
<feature type="region of interest" description="Disordered" evidence="1">
    <location>
        <begin position="73"/>
        <end position="124"/>
    </location>
</feature>
<accession>A0ABU6Q4L3</accession>
<dbReference type="Proteomes" id="UP001341840">
    <property type="component" value="Unassembled WGS sequence"/>
</dbReference>
<feature type="compositionally biased region" description="Low complexity" evidence="1">
    <location>
        <begin position="81"/>
        <end position="97"/>
    </location>
</feature>
<keyword evidence="3" id="KW-1185">Reference proteome</keyword>
<name>A0ABU6Q4L3_9FABA</name>
<comment type="caution">
    <text evidence="2">The sequence shown here is derived from an EMBL/GenBank/DDBJ whole genome shotgun (WGS) entry which is preliminary data.</text>
</comment>